<keyword evidence="1" id="KW-0723">Serine/threonine-protein kinase</keyword>
<organism evidence="3 4">
    <name type="scientific">Mycolicibacterium arabiense</name>
    <dbReference type="NCBI Taxonomy" id="1286181"/>
    <lineage>
        <taxon>Bacteria</taxon>
        <taxon>Bacillati</taxon>
        <taxon>Actinomycetota</taxon>
        <taxon>Actinomycetes</taxon>
        <taxon>Mycobacteriales</taxon>
        <taxon>Mycobacteriaceae</taxon>
        <taxon>Mycolicibacterium</taxon>
    </lineage>
</organism>
<dbReference type="AlphaFoldDB" id="A0A7I7S611"/>
<keyword evidence="1" id="KW-0418">Kinase</keyword>
<dbReference type="CDD" id="cd16936">
    <property type="entry name" value="HATPase_RsbW-like"/>
    <property type="match status" value="1"/>
</dbReference>
<name>A0A7I7S611_9MYCO</name>
<gene>
    <name evidence="3" type="ORF">MARA_52070</name>
</gene>
<keyword evidence="4" id="KW-1185">Reference proteome</keyword>
<dbReference type="PANTHER" id="PTHR35526">
    <property type="entry name" value="ANTI-SIGMA-F FACTOR RSBW-RELATED"/>
    <property type="match status" value="1"/>
</dbReference>
<dbReference type="PANTHER" id="PTHR35526:SF3">
    <property type="entry name" value="ANTI-SIGMA-F FACTOR RSBW"/>
    <property type="match status" value="1"/>
</dbReference>
<dbReference type="Gene3D" id="3.30.565.10">
    <property type="entry name" value="Histidine kinase-like ATPase, C-terminal domain"/>
    <property type="match status" value="1"/>
</dbReference>
<feature type="domain" description="Histidine kinase/HSP90-like ATPase" evidence="2">
    <location>
        <begin position="10"/>
        <end position="125"/>
    </location>
</feature>
<evidence type="ECO:0000259" key="2">
    <source>
        <dbReference type="Pfam" id="PF13581"/>
    </source>
</evidence>
<dbReference type="Pfam" id="PF13581">
    <property type="entry name" value="HATPase_c_2"/>
    <property type="match status" value="1"/>
</dbReference>
<accession>A0A7I7S611</accession>
<dbReference type="EMBL" id="AP022593">
    <property type="protein sequence ID" value="BBY51739.1"/>
    <property type="molecule type" value="Genomic_DNA"/>
</dbReference>
<geneLocation type="plasmid" evidence="4">
    <name>pjcm18538 dna</name>
</geneLocation>
<dbReference type="SUPFAM" id="SSF55874">
    <property type="entry name" value="ATPase domain of HSP90 chaperone/DNA topoisomerase II/histidine kinase"/>
    <property type="match status" value="1"/>
</dbReference>
<evidence type="ECO:0000313" key="3">
    <source>
        <dbReference type="EMBL" id="BBY51739.1"/>
    </source>
</evidence>
<keyword evidence="1" id="KW-0808">Transferase</keyword>
<dbReference type="Proteomes" id="UP000467428">
    <property type="component" value="Chromosome"/>
</dbReference>
<evidence type="ECO:0000256" key="1">
    <source>
        <dbReference type="ARBA" id="ARBA00022527"/>
    </source>
</evidence>
<dbReference type="KEGG" id="marz:MARA_52070"/>
<dbReference type="InterPro" id="IPR036890">
    <property type="entry name" value="HATPase_C_sf"/>
</dbReference>
<dbReference type="InterPro" id="IPR050267">
    <property type="entry name" value="Anti-sigma-factor_SerPK"/>
</dbReference>
<sequence length="137" mass="14583">MTPSRLHLVVPARAESLSAVREQVADWLSSLGTPDERIGDIILVVNEACSNSIEHAYVGAAAGAVRVSADVDSQSICITVEDFGRWKTDTSKTDVSRGRGLALMRAMSSHVGLYTNTNGTRVSLTFRAPADGGDPPR</sequence>
<dbReference type="InterPro" id="IPR003594">
    <property type="entry name" value="HATPase_dom"/>
</dbReference>
<reference evidence="3 4" key="1">
    <citation type="journal article" date="2019" name="Emerg. Microbes Infect.">
        <title>Comprehensive subspecies identification of 175 nontuberculous mycobacteria species based on 7547 genomic profiles.</title>
        <authorList>
            <person name="Matsumoto Y."/>
            <person name="Kinjo T."/>
            <person name="Motooka D."/>
            <person name="Nabeya D."/>
            <person name="Jung N."/>
            <person name="Uechi K."/>
            <person name="Horii T."/>
            <person name="Iida T."/>
            <person name="Fujita J."/>
            <person name="Nakamura S."/>
        </authorList>
    </citation>
    <scope>NUCLEOTIDE SEQUENCE [LARGE SCALE GENOMIC DNA]</scope>
    <source>
        <strain evidence="3 4">JCM 18538</strain>
    </source>
</reference>
<proteinExistence type="predicted"/>
<evidence type="ECO:0000313" key="4">
    <source>
        <dbReference type="Proteomes" id="UP000467428"/>
    </source>
</evidence>
<protein>
    <recommendedName>
        <fullName evidence="2">Histidine kinase/HSP90-like ATPase domain-containing protein</fullName>
    </recommendedName>
</protein>
<dbReference type="RefSeq" id="WP_163922862.1">
    <property type="nucleotide sequence ID" value="NZ_AP022593.1"/>
</dbReference>
<dbReference type="GO" id="GO:0004674">
    <property type="term" value="F:protein serine/threonine kinase activity"/>
    <property type="evidence" value="ECO:0007669"/>
    <property type="project" value="UniProtKB-KW"/>
</dbReference>